<gene>
    <name evidence="4" type="ORF">M0812_08169</name>
</gene>
<evidence type="ECO:0000259" key="3">
    <source>
        <dbReference type="Pfam" id="PF03914"/>
    </source>
</evidence>
<feature type="compositionally biased region" description="Basic residues" evidence="2">
    <location>
        <begin position="590"/>
        <end position="605"/>
    </location>
</feature>
<reference evidence="4" key="1">
    <citation type="submission" date="2022-08" db="EMBL/GenBank/DDBJ databases">
        <title>Novel sulphate-reducing endosymbionts in the free-living metamonad Anaeramoeba.</title>
        <authorList>
            <person name="Jerlstrom-Hultqvist J."/>
            <person name="Cepicka I."/>
            <person name="Gallot-Lavallee L."/>
            <person name="Salas-Leiva D."/>
            <person name="Curtis B.A."/>
            <person name="Zahonova K."/>
            <person name="Pipaliya S."/>
            <person name="Dacks J."/>
            <person name="Roger A.J."/>
        </authorList>
    </citation>
    <scope>NUCLEOTIDE SEQUENCE</scope>
    <source>
        <strain evidence="4">Busselton2</strain>
    </source>
</reference>
<dbReference type="PANTHER" id="PTHR12048:SF0">
    <property type="entry name" value="CCAAT_ENHANCER-BINDING PROTEIN ZETA"/>
    <property type="match status" value="1"/>
</dbReference>
<feature type="compositionally biased region" description="Polar residues" evidence="2">
    <location>
        <begin position="33"/>
        <end position="68"/>
    </location>
</feature>
<evidence type="ECO:0000313" key="5">
    <source>
        <dbReference type="Proteomes" id="UP001146793"/>
    </source>
</evidence>
<feature type="compositionally biased region" description="Basic residues" evidence="2">
    <location>
        <begin position="890"/>
        <end position="905"/>
    </location>
</feature>
<feature type="compositionally biased region" description="Low complexity" evidence="2">
    <location>
        <begin position="772"/>
        <end position="792"/>
    </location>
</feature>
<protein>
    <submittedName>
        <fullName evidence="4">Ccaat-binding factor-related</fullName>
    </submittedName>
</protein>
<feature type="region of interest" description="Disordered" evidence="2">
    <location>
        <begin position="15"/>
        <end position="70"/>
    </location>
</feature>
<evidence type="ECO:0000256" key="2">
    <source>
        <dbReference type="SAM" id="MobiDB-lite"/>
    </source>
</evidence>
<comment type="similarity">
    <text evidence="1">Belongs to the CBF/MAK21 family.</text>
</comment>
<dbReference type="SUPFAM" id="SSF48371">
    <property type="entry name" value="ARM repeat"/>
    <property type="match status" value="1"/>
</dbReference>
<dbReference type="InterPro" id="IPR005612">
    <property type="entry name" value="CCAAT-binding_factor"/>
</dbReference>
<comment type="caution">
    <text evidence="4">The sequence shown here is derived from an EMBL/GenBank/DDBJ whole genome shotgun (WGS) entry which is preliminary data.</text>
</comment>
<organism evidence="4 5">
    <name type="scientific">Anaeramoeba flamelloides</name>
    <dbReference type="NCBI Taxonomy" id="1746091"/>
    <lineage>
        <taxon>Eukaryota</taxon>
        <taxon>Metamonada</taxon>
        <taxon>Anaeramoebidae</taxon>
        <taxon>Anaeramoeba</taxon>
    </lineage>
</organism>
<dbReference type="AlphaFoldDB" id="A0AAV7ZZ38"/>
<feature type="compositionally biased region" description="Acidic residues" evidence="2">
    <location>
        <begin position="793"/>
        <end position="809"/>
    </location>
</feature>
<dbReference type="EMBL" id="JANTQA010000019">
    <property type="protein sequence ID" value="KAJ3446833.1"/>
    <property type="molecule type" value="Genomic_DNA"/>
</dbReference>
<feature type="region of interest" description="Disordered" evidence="2">
    <location>
        <begin position="770"/>
        <end position="809"/>
    </location>
</feature>
<feature type="domain" description="CCAAT-binding factor" evidence="3">
    <location>
        <begin position="452"/>
        <end position="650"/>
    </location>
</feature>
<feature type="compositionally biased region" description="Acidic residues" evidence="2">
    <location>
        <begin position="845"/>
        <end position="863"/>
    </location>
</feature>
<evidence type="ECO:0000256" key="1">
    <source>
        <dbReference type="ARBA" id="ARBA00007797"/>
    </source>
</evidence>
<dbReference type="Pfam" id="PF03914">
    <property type="entry name" value="CBF"/>
    <property type="match status" value="1"/>
</dbReference>
<dbReference type="Proteomes" id="UP001146793">
    <property type="component" value="Unassembled WGS sequence"/>
</dbReference>
<evidence type="ECO:0000313" key="4">
    <source>
        <dbReference type="EMBL" id="KAJ3446833.1"/>
    </source>
</evidence>
<accession>A0AAV7ZZ38</accession>
<dbReference type="InterPro" id="IPR040155">
    <property type="entry name" value="CEBPZ/Mak21-like"/>
</dbReference>
<name>A0AAV7ZZ38_9EUKA</name>
<feature type="region of interest" description="Disordered" evidence="2">
    <location>
        <begin position="586"/>
        <end position="605"/>
    </location>
</feature>
<proteinExistence type="inferred from homology"/>
<sequence length="905" mass="106549">MSNEKELLQNELKKIIQNNDFGSDNKQRKKQGTQRPYKQRNNNYNQQDRWQSNYQKPNYQKPNYQKPNYQKPLYQKKSNFKARNTYLLNSLNELVWHQIFEDSFGEEYKNTKQMKLKQEEINTLQLHSRTLYESETENYHHKNDQGEDKWLSTVMSRGTFSDRLAAMGELIKKNPICNWKILESLILKTTGNIKRQAIPTTKILTEIFLEILPDRKLKFFGGDHLQQLAMKFPNLTKSITKKSKNVQVEKSKKEEFEALLILIEFEDTLKKFYQQFIKSLESGVHDSLFVFKKQCIKTIFQFLIEKAEAESVLLSILVNKLGDNDRKICSQVAYYLSKITGRHPLMKPFIIQEVESIIFKPNISEKAQFFSLVYLNHIHLKEGDEGIATKLLNIYFSLFRKLINEKNLESKILGAILTGVNKVFPLSKEEKIYEENIDHLFKIVHKSPFNTSVQAIVLLSQISTKQSKHSDRFYRVLYESLYSSELSTSGQQTLYLNTVYKSLKNDESSERVAAFVKRLLQISFTKKASFVCGILFMISEIIKDLPKVKNMIKYPEPKISEEGQIYNRFGSDKYNDEENGFEIVREKPQFKKNKKNQKRRKNKKELKKEMEDQFYYNSKKRNPLYSKAENSCLWELVTFANHYHPSVRAFTQRILDGKNIVYYGDPLVDFNFSSFLDGFLRKKPKISSNIISETEKFSLLKEEDIVKKLKGQIPENEFFIYKYFQSRDQKKFDKIKEKRKQQKNIKLNEKLLLQEQERQGIDGMDSIAAEVSLSSSSSSEPEQLELSNSDSEFSSDENENDNQEFDNDEFGFQNEQINDKQYLMKDTKSPFLPSTLFQNIVGDYEVNDDDGDDDDDDDDDEGVDNTNKNDIYAFNMNDFDEDDEETNERKNKKKYKNNKKKRRKN</sequence>
<feature type="region of interest" description="Disordered" evidence="2">
    <location>
        <begin position="844"/>
        <end position="905"/>
    </location>
</feature>
<dbReference type="InterPro" id="IPR016024">
    <property type="entry name" value="ARM-type_fold"/>
</dbReference>
<dbReference type="GO" id="GO:0005634">
    <property type="term" value="C:nucleus"/>
    <property type="evidence" value="ECO:0007669"/>
    <property type="project" value="UniProtKB-ARBA"/>
</dbReference>
<dbReference type="PANTHER" id="PTHR12048">
    <property type="entry name" value="CCAAT-BINDING FACTOR-RELATED"/>
    <property type="match status" value="1"/>
</dbReference>